<dbReference type="SUPFAM" id="SSF52402">
    <property type="entry name" value="Adenine nucleotide alpha hydrolases-like"/>
    <property type="match status" value="1"/>
</dbReference>
<feature type="domain" description="Glutamine amidotransferase type-2" evidence="11">
    <location>
        <begin position="2"/>
        <end position="209"/>
    </location>
</feature>
<accession>A0A369A8J4</accession>
<evidence type="ECO:0000313" key="12">
    <source>
        <dbReference type="EMBL" id="RCX05682.1"/>
    </source>
</evidence>
<dbReference type="InterPro" id="IPR006426">
    <property type="entry name" value="Asn_synth_AEB"/>
</dbReference>
<dbReference type="EMBL" id="QPJS01000001">
    <property type="protein sequence ID" value="RCX05682.1"/>
    <property type="molecule type" value="Genomic_DNA"/>
</dbReference>
<comment type="caution">
    <text evidence="12">The sequence shown here is derived from an EMBL/GenBank/DDBJ whole genome shotgun (WGS) entry which is preliminary data.</text>
</comment>
<keyword evidence="8" id="KW-0028">Amino-acid biosynthesis</keyword>
<gene>
    <name evidence="12" type="ORF">DES35_101970</name>
</gene>
<dbReference type="InterPro" id="IPR029055">
    <property type="entry name" value="Ntn_hydrolases_N"/>
</dbReference>
<proteinExistence type="inferred from homology"/>
<evidence type="ECO:0000256" key="10">
    <source>
        <dbReference type="PIRSR" id="PIRSR001589-3"/>
    </source>
</evidence>
<reference evidence="12 13" key="1">
    <citation type="submission" date="2018-07" db="EMBL/GenBank/DDBJ databases">
        <title>Genomic Encyclopedia of Type Strains, Phase IV (KMG-IV): sequencing the most valuable type-strain genomes for metagenomic binning, comparative biology and taxonomic classification.</title>
        <authorList>
            <person name="Goeker M."/>
        </authorList>
    </citation>
    <scope>NUCLEOTIDE SEQUENCE [LARGE SCALE GENOMIC DNA]</scope>
    <source>
        <strain evidence="12 13">DSM 21410</strain>
    </source>
</reference>
<dbReference type="CDD" id="cd01991">
    <property type="entry name" value="Asn_synthase_B_C"/>
    <property type="match status" value="1"/>
</dbReference>
<dbReference type="NCBIfam" id="TIGR01536">
    <property type="entry name" value="asn_synth_AEB"/>
    <property type="match status" value="1"/>
</dbReference>
<dbReference type="PIRSF" id="PIRSF001589">
    <property type="entry name" value="Asn_synthetase_glu-h"/>
    <property type="match status" value="1"/>
</dbReference>
<comment type="catalytic activity">
    <reaction evidence="7">
        <text>L-aspartate + L-glutamine + ATP + H2O = L-asparagine + L-glutamate + AMP + diphosphate + H(+)</text>
        <dbReference type="Rhea" id="RHEA:12228"/>
        <dbReference type="ChEBI" id="CHEBI:15377"/>
        <dbReference type="ChEBI" id="CHEBI:15378"/>
        <dbReference type="ChEBI" id="CHEBI:29985"/>
        <dbReference type="ChEBI" id="CHEBI:29991"/>
        <dbReference type="ChEBI" id="CHEBI:30616"/>
        <dbReference type="ChEBI" id="CHEBI:33019"/>
        <dbReference type="ChEBI" id="CHEBI:58048"/>
        <dbReference type="ChEBI" id="CHEBI:58359"/>
        <dbReference type="ChEBI" id="CHEBI:456215"/>
        <dbReference type="EC" id="6.3.5.4"/>
    </reaction>
</comment>
<evidence type="ECO:0000256" key="6">
    <source>
        <dbReference type="ARBA" id="ARBA00022962"/>
    </source>
</evidence>
<dbReference type="InterPro" id="IPR014729">
    <property type="entry name" value="Rossmann-like_a/b/a_fold"/>
</dbReference>
<feature type="site" description="Important for beta-aspartyl-AMP intermediate formation" evidence="10">
    <location>
        <position position="365"/>
    </location>
</feature>
<keyword evidence="13" id="KW-1185">Reference proteome</keyword>
<dbReference type="InterPro" id="IPR033738">
    <property type="entry name" value="AsnB_N"/>
</dbReference>
<dbReference type="GO" id="GO:0005829">
    <property type="term" value="C:cytosol"/>
    <property type="evidence" value="ECO:0007669"/>
    <property type="project" value="TreeGrafter"/>
</dbReference>
<evidence type="ECO:0000256" key="8">
    <source>
        <dbReference type="PIRSR" id="PIRSR001589-1"/>
    </source>
</evidence>
<organism evidence="12 13">
    <name type="scientific">Schleiferia thermophila</name>
    <dbReference type="NCBI Taxonomy" id="884107"/>
    <lineage>
        <taxon>Bacteria</taxon>
        <taxon>Pseudomonadati</taxon>
        <taxon>Bacteroidota</taxon>
        <taxon>Flavobacteriia</taxon>
        <taxon>Flavobacteriales</taxon>
        <taxon>Schleiferiaceae</taxon>
        <taxon>Schleiferia</taxon>
    </lineage>
</organism>
<keyword evidence="5 9" id="KW-0067">ATP-binding</keyword>
<dbReference type="PROSITE" id="PS51278">
    <property type="entry name" value="GATASE_TYPE_2"/>
    <property type="match status" value="1"/>
</dbReference>
<comment type="similarity">
    <text evidence="2">Belongs to the asparagine synthetase family.</text>
</comment>
<sequence>MCGIFGFISNSISESDLLYSTNFLKKRGPDAGGIYYDPPVGLGHRRLSVIDLNQGSQPMFSEDQSIVVVFNGEIYNFKKLKTELGKTGVEFLTQSDTEVIIKCYQAFGWKVCLEKLEGMFSIALLDKNLEKLFIARDRYGEKPLYYTRGSFGFMFSSELKALNSFFYKKKISLKGLNLYFSLTYIPAPYTIYEDVYKLCPGHYIVVDYNGNYEIQKYYDLKKIVHGGVNKLITDYDNAKKTLSKLLFESVEERMVSDVPIGSFLSGGIDSSIVSAIMAKISSEPVKTFSIGFKEKAYDESERAALVAKHIQSDHTLHVLGHEELLAVVDEVLAYFDEPFGDSSAIPSFIVSKKAREKVTVVLTGDGADELFGGYEKYLGLYYATRWKKIPTVIQNFIKNVISLIPHTNLTNHELRKAKKLINSASLASIQRYIQLSSLGFSDREKQELMMVDYYQSSDSDIGIYFSETSFLSELDSTFYSDINMVLEGDMLTKVDRMSMFNSLEARVPFLDSKIVDFSFRLPIHFKIQGKEKKKILKDTFADLLPPETLTFSKKGFGLPLRIWFKNELKSELLELLDYDFVEFQGIFRANYIQKLIDEHMRNHENHSVKLWVLFVFQKWYQKQRF</sequence>
<dbReference type="InterPro" id="IPR001962">
    <property type="entry name" value="Asn_synthase"/>
</dbReference>
<dbReference type="PANTHER" id="PTHR43284">
    <property type="entry name" value="ASPARAGINE SYNTHETASE (GLUTAMINE-HYDROLYZING)"/>
    <property type="match status" value="1"/>
</dbReference>
<dbReference type="Proteomes" id="UP000253517">
    <property type="component" value="Unassembled WGS sequence"/>
</dbReference>
<dbReference type="SUPFAM" id="SSF56235">
    <property type="entry name" value="N-terminal nucleophile aminohydrolases (Ntn hydrolases)"/>
    <property type="match status" value="1"/>
</dbReference>
<dbReference type="EC" id="6.3.5.4" evidence="3"/>
<dbReference type="Gene3D" id="3.60.20.10">
    <property type="entry name" value="Glutamine Phosphoribosylpyrophosphate, subunit 1, domain 1"/>
    <property type="match status" value="1"/>
</dbReference>
<evidence type="ECO:0000256" key="3">
    <source>
        <dbReference type="ARBA" id="ARBA00012737"/>
    </source>
</evidence>
<evidence type="ECO:0000256" key="7">
    <source>
        <dbReference type="ARBA" id="ARBA00048741"/>
    </source>
</evidence>
<dbReference type="Gene3D" id="3.40.50.620">
    <property type="entry name" value="HUPs"/>
    <property type="match status" value="1"/>
</dbReference>
<evidence type="ECO:0000313" key="13">
    <source>
        <dbReference type="Proteomes" id="UP000253517"/>
    </source>
</evidence>
<keyword evidence="6 8" id="KW-0315">Glutamine amidotransferase</keyword>
<dbReference type="GO" id="GO:0006529">
    <property type="term" value="P:asparagine biosynthetic process"/>
    <property type="evidence" value="ECO:0007669"/>
    <property type="project" value="UniProtKB-KW"/>
</dbReference>
<dbReference type="PANTHER" id="PTHR43284:SF1">
    <property type="entry name" value="ASPARAGINE SYNTHETASE"/>
    <property type="match status" value="1"/>
</dbReference>
<keyword evidence="4 9" id="KW-0547">Nucleotide-binding</keyword>
<dbReference type="Pfam" id="PF13537">
    <property type="entry name" value="GATase_7"/>
    <property type="match status" value="1"/>
</dbReference>
<dbReference type="CDD" id="cd00712">
    <property type="entry name" value="AsnB"/>
    <property type="match status" value="1"/>
</dbReference>
<dbReference type="GO" id="GO:0005524">
    <property type="term" value="F:ATP binding"/>
    <property type="evidence" value="ECO:0007669"/>
    <property type="project" value="UniProtKB-KW"/>
</dbReference>
<evidence type="ECO:0000256" key="9">
    <source>
        <dbReference type="PIRSR" id="PIRSR001589-2"/>
    </source>
</evidence>
<feature type="binding site" evidence="9">
    <location>
        <position position="96"/>
    </location>
    <ligand>
        <name>L-glutamine</name>
        <dbReference type="ChEBI" id="CHEBI:58359"/>
    </ligand>
</feature>
<feature type="active site" description="For GATase activity" evidence="8">
    <location>
        <position position="2"/>
    </location>
</feature>
<dbReference type="RefSeq" id="WP_114365943.1">
    <property type="nucleotide sequence ID" value="NZ_BHZF01000001.1"/>
</dbReference>
<name>A0A369A8J4_9FLAO</name>
<evidence type="ECO:0000256" key="4">
    <source>
        <dbReference type="ARBA" id="ARBA00022741"/>
    </source>
</evidence>
<comment type="pathway">
    <text evidence="1">Amino-acid biosynthesis; L-asparagine biosynthesis; L-asparagine from L-aspartate (L-Gln route): step 1/1.</text>
</comment>
<keyword evidence="8" id="KW-0061">Asparagine biosynthesis</keyword>
<evidence type="ECO:0000256" key="5">
    <source>
        <dbReference type="ARBA" id="ARBA00022840"/>
    </source>
</evidence>
<evidence type="ECO:0000256" key="2">
    <source>
        <dbReference type="ARBA" id="ARBA00005752"/>
    </source>
</evidence>
<protein>
    <recommendedName>
        <fullName evidence="3">asparagine synthase (glutamine-hydrolyzing)</fullName>
        <ecNumber evidence="3">6.3.5.4</ecNumber>
    </recommendedName>
</protein>
<dbReference type="Pfam" id="PF00733">
    <property type="entry name" value="Asn_synthase"/>
    <property type="match status" value="1"/>
</dbReference>
<evidence type="ECO:0000259" key="11">
    <source>
        <dbReference type="PROSITE" id="PS51278"/>
    </source>
</evidence>
<dbReference type="AlphaFoldDB" id="A0A369A8J4"/>
<dbReference type="InterPro" id="IPR051786">
    <property type="entry name" value="ASN_synthetase/amidase"/>
</dbReference>
<dbReference type="GO" id="GO:0004066">
    <property type="term" value="F:asparagine synthase (glutamine-hydrolyzing) activity"/>
    <property type="evidence" value="ECO:0007669"/>
    <property type="project" value="UniProtKB-EC"/>
</dbReference>
<evidence type="ECO:0000256" key="1">
    <source>
        <dbReference type="ARBA" id="ARBA00005187"/>
    </source>
</evidence>
<dbReference type="InterPro" id="IPR017932">
    <property type="entry name" value="GATase_2_dom"/>
</dbReference>
<feature type="binding site" evidence="9">
    <location>
        <position position="290"/>
    </location>
    <ligand>
        <name>ATP</name>
        <dbReference type="ChEBI" id="CHEBI:30616"/>
    </ligand>
</feature>